<accession>B0BZY7</accession>
<proteinExistence type="predicted"/>
<sequence>MTLLVNVMKKADLGCHPTYRLSTNSLGVYIATSISNID</sequence>
<organism evidence="1 2">
    <name type="scientific">Acaryochloris marina (strain MBIC 11017)</name>
    <dbReference type="NCBI Taxonomy" id="329726"/>
    <lineage>
        <taxon>Bacteria</taxon>
        <taxon>Bacillati</taxon>
        <taxon>Cyanobacteriota</taxon>
        <taxon>Cyanophyceae</taxon>
        <taxon>Acaryochloridales</taxon>
        <taxon>Acaryochloridaceae</taxon>
        <taxon>Acaryochloris</taxon>
    </lineage>
</organism>
<evidence type="ECO:0000313" key="2">
    <source>
        <dbReference type="Proteomes" id="UP000000268"/>
    </source>
</evidence>
<dbReference type="KEGG" id="amr:AM1_2184"/>
<dbReference type="STRING" id="329726.AM1_2184"/>
<dbReference type="EMBL" id="CP000828">
    <property type="protein sequence ID" value="ABW27197.1"/>
    <property type="molecule type" value="Genomic_DNA"/>
</dbReference>
<dbReference type="HOGENOM" id="CLU_3323224_0_0_3"/>
<evidence type="ECO:0000313" key="1">
    <source>
        <dbReference type="EMBL" id="ABW27197.1"/>
    </source>
</evidence>
<dbReference type="Proteomes" id="UP000000268">
    <property type="component" value="Chromosome"/>
</dbReference>
<protein>
    <submittedName>
        <fullName evidence="1">Uncharacterized protein</fullName>
    </submittedName>
</protein>
<name>B0BZY7_ACAM1</name>
<reference evidence="1 2" key="1">
    <citation type="journal article" date="2008" name="Proc. Natl. Acad. Sci. U.S.A.">
        <title>Niche adaptation and genome expansion in the chlorophyll d-producing cyanobacterium Acaryochloris marina.</title>
        <authorList>
            <person name="Swingley W.D."/>
            <person name="Chen M."/>
            <person name="Cheung P.C."/>
            <person name="Conrad A.L."/>
            <person name="Dejesa L.C."/>
            <person name="Hao J."/>
            <person name="Honchak B.M."/>
            <person name="Karbach L.E."/>
            <person name="Kurdoglu A."/>
            <person name="Lahiri S."/>
            <person name="Mastrian S.D."/>
            <person name="Miyashita H."/>
            <person name="Page L."/>
            <person name="Ramakrishna P."/>
            <person name="Satoh S."/>
            <person name="Sattley W.M."/>
            <person name="Shimada Y."/>
            <person name="Taylor H.L."/>
            <person name="Tomo T."/>
            <person name="Tsuchiya T."/>
            <person name="Wang Z.T."/>
            <person name="Raymond J."/>
            <person name="Mimuro M."/>
            <person name="Blankenship R.E."/>
            <person name="Touchman J.W."/>
        </authorList>
    </citation>
    <scope>NUCLEOTIDE SEQUENCE [LARGE SCALE GENOMIC DNA]</scope>
    <source>
        <strain evidence="2">MBIC 11017</strain>
    </source>
</reference>
<gene>
    <name evidence="1" type="ordered locus">AM1_2184</name>
</gene>
<dbReference type="AlphaFoldDB" id="B0BZY7"/>
<keyword evidence="2" id="KW-1185">Reference proteome</keyword>